<gene>
    <name evidence="2" type="ORF">EES38_12410</name>
</gene>
<comment type="caution">
    <text evidence="2">The sequence shown here is derived from an EMBL/GenBank/DDBJ whole genome shotgun (WGS) entry which is preliminary data.</text>
</comment>
<accession>A0A3N9TFL6</accession>
<dbReference type="Proteomes" id="UP000281112">
    <property type="component" value="Unassembled WGS sequence"/>
</dbReference>
<dbReference type="RefSeq" id="WP_124937518.1">
    <property type="nucleotide sequence ID" value="NZ_RJVQ01000005.1"/>
</dbReference>
<dbReference type="InterPro" id="IPR031605">
    <property type="entry name" value="Porin_OmpG_1_2"/>
</dbReference>
<feature type="signal peptide" evidence="1">
    <location>
        <begin position="1"/>
        <end position="21"/>
    </location>
</feature>
<organism evidence="2 3">
    <name type="scientific">Vibrio viridaestus</name>
    <dbReference type="NCBI Taxonomy" id="2487322"/>
    <lineage>
        <taxon>Bacteria</taxon>
        <taxon>Pseudomonadati</taxon>
        <taxon>Pseudomonadota</taxon>
        <taxon>Gammaproteobacteria</taxon>
        <taxon>Vibrionales</taxon>
        <taxon>Vibrionaceae</taxon>
        <taxon>Vibrio</taxon>
    </lineage>
</organism>
<name>A0A3N9TFL6_9VIBR</name>
<proteinExistence type="predicted"/>
<feature type="chain" id="PRO_5018338390" description="Porin" evidence="1">
    <location>
        <begin position="22"/>
        <end position="374"/>
    </location>
</feature>
<dbReference type="OrthoDB" id="6451449at2"/>
<keyword evidence="1" id="KW-0732">Signal</keyword>
<dbReference type="Pfam" id="PF16946">
    <property type="entry name" value="Porin_OmpG_1_2"/>
    <property type="match status" value="1"/>
</dbReference>
<reference evidence="2 3" key="1">
    <citation type="submission" date="2018-11" db="EMBL/GenBank/DDBJ databases">
        <title>Vibrio LJC006 sp. nov., isolated from seawater during the bloom of the enteromorpha.</title>
        <authorList>
            <person name="Liang J."/>
        </authorList>
    </citation>
    <scope>NUCLEOTIDE SEQUENCE [LARGE SCALE GENOMIC DNA]</scope>
    <source>
        <strain evidence="2 3">LJC006</strain>
    </source>
</reference>
<protein>
    <recommendedName>
        <fullName evidence="4">Porin</fullName>
    </recommendedName>
</protein>
<sequence length="374" mass="43290">MKKRMMSLSLLAISISTIVNAEVNNNSINVSLDKASVDSKVLAEKQIKLPDNNVKKEVNPEYDNLEVQVVYNQPTASTIHGNYITKMETEIEYNDEGEATWSKVKYVLGEGTIRPQSWGNWFLAYHVAREDFFAGKPYSEQFEDGDVGNSIIEFQPHYVQNTDWGHWGINVGISHESISGGLFKPRIRPFGSYRITDNVEVFTSWMFFKEMFYKKGNTDNNILETDSSLTYHFDKGNVALGYFAKFGKNIDDDHSRNYDDGSSHTEFGHFSELTWKPRIHYRFDNGLGVTLYSEFGKYDNPTTHPAAGQTYDRYEEWYRKYGVFMEYPIRGDLILFGEGNYRKGRIKETYTDQSAYETRDRTNRFGMIGLNFLF</sequence>
<keyword evidence="3" id="KW-1185">Reference proteome</keyword>
<dbReference type="AlphaFoldDB" id="A0A3N9TFL6"/>
<evidence type="ECO:0000313" key="2">
    <source>
        <dbReference type="EMBL" id="RQW62523.1"/>
    </source>
</evidence>
<evidence type="ECO:0000256" key="1">
    <source>
        <dbReference type="SAM" id="SignalP"/>
    </source>
</evidence>
<evidence type="ECO:0008006" key="4">
    <source>
        <dbReference type="Google" id="ProtNLM"/>
    </source>
</evidence>
<evidence type="ECO:0000313" key="3">
    <source>
        <dbReference type="Proteomes" id="UP000281112"/>
    </source>
</evidence>
<dbReference type="EMBL" id="RJVQ01000005">
    <property type="protein sequence ID" value="RQW62523.1"/>
    <property type="molecule type" value="Genomic_DNA"/>
</dbReference>